<evidence type="ECO:0000313" key="2">
    <source>
        <dbReference type="Proteomes" id="UP000091857"/>
    </source>
</evidence>
<keyword evidence="2" id="KW-1185">Reference proteome</keyword>
<dbReference type="EMBL" id="CM004390">
    <property type="protein sequence ID" value="KAG8656583.1"/>
    <property type="molecule type" value="Genomic_DNA"/>
</dbReference>
<organism evidence="1 2">
    <name type="scientific">Manihot esculenta</name>
    <name type="common">Cassava</name>
    <name type="synonym">Jatropha manihot</name>
    <dbReference type="NCBI Taxonomy" id="3983"/>
    <lineage>
        <taxon>Eukaryota</taxon>
        <taxon>Viridiplantae</taxon>
        <taxon>Streptophyta</taxon>
        <taxon>Embryophyta</taxon>
        <taxon>Tracheophyta</taxon>
        <taxon>Spermatophyta</taxon>
        <taxon>Magnoliopsida</taxon>
        <taxon>eudicotyledons</taxon>
        <taxon>Gunneridae</taxon>
        <taxon>Pentapetalae</taxon>
        <taxon>rosids</taxon>
        <taxon>fabids</taxon>
        <taxon>Malpighiales</taxon>
        <taxon>Euphorbiaceae</taxon>
        <taxon>Crotonoideae</taxon>
        <taxon>Manihoteae</taxon>
        <taxon>Manihot</taxon>
    </lineage>
</organism>
<protein>
    <submittedName>
        <fullName evidence="1">Uncharacterized protein</fullName>
    </submittedName>
</protein>
<reference evidence="2" key="1">
    <citation type="journal article" date="2016" name="Nat. Biotechnol.">
        <title>Sequencing wild and cultivated cassava and related species reveals extensive interspecific hybridization and genetic diversity.</title>
        <authorList>
            <person name="Bredeson J.V."/>
            <person name="Lyons J.B."/>
            <person name="Prochnik S.E."/>
            <person name="Wu G.A."/>
            <person name="Ha C.M."/>
            <person name="Edsinger-Gonzales E."/>
            <person name="Grimwood J."/>
            <person name="Schmutz J."/>
            <person name="Rabbi I.Y."/>
            <person name="Egesi C."/>
            <person name="Nauluvula P."/>
            <person name="Lebot V."/>
            <person name="Ndunguru J."/>
            <person name="Mkamilo G."/>
            <person name="Bart R.S."/>
            <person name="Setter T.L."/>
            <person name="Gleadow R.M."/>
            <person name="Kulakow P."/>
            <person name="Ferguson M.E."/>
            <person name="Rounsley S."/>
            <person name="Rokhsar D.S."/>
        </authorList>
    </citation>
    <scope>NUCLEOTIDE SEQUENCE [LARGE SCALE GENOMIC DNA]</scope>
    <source>
        <strain evidence="2">cv. AM560-2</strain>
    </source>
</reference>
<gene>
    <name evidence="1" type="ORF">MANES_04G153450v8</name>
</gene>
<proteinExistence type="predicted"/>
<accession>A0ACB7HYA4</accession>
<evidence type="ECO:0000313" key="1">
    <source>
        <dbReference type="EMBL" id="KAG8656583.1"/>
    </source>
</evidence>
<sequence length="124" mass="13748">MAFTSLTCPALKATRSAIEKLNAGKVIISGWLTGPRNDHRSGPASFLTSSYLSLHSSPSLRKALIYLFLVLKKLLKKGKEKNKMKNEVSMSRGNPSHSPCTLALPLVFRLVQPLFVFCSLVLWF</sequence>
<dbReference type="Proteomes" id="UP000091857">
    <property type="component" value="Chromosome 4"/>
</dbReference>
<comment type="caution">
    <text evidence="1">The sequence shown here is derived from an EMBL/GenBank/DDBJ whole genome shotgun (WGS) entry which is preliminary data.</text>
</comment>
<name>A0ACB7HYA4_MANES</name>